<dbReference type="Proteomes" id="UP001501475">
    <property type="component" value="Unassembled WGS sequence"/>
</dbReference>
<dbReference type="PANTHER" id="PTHR37694:SF1">
    <property type="entry name" value="SLR8022 PROTEIN"/>
    <property type="match status" value="1"/>
</dbReference>
<protein>
    <recommendedName>
        <fullName evidence="4">Cupin</fullName>
    </recommendedName>
</protein>
<proteinExistence type="predicted"/>
<evidence type="ECO:0000256" key="1">
    <source>
        <dbReference type="SAM" id="MobiDB-lite"/>
    </source>
</evidence>
<feature type="region of interest" description="Disordered" evidence="1">
    <location>
        <begin position="1"/>
        <end position="30"/>
    </location>
</feature>
<evidence type="ECO:0000313" key="3">
    <source>
        <dbReference type="Proteomes" id="UP001501475"/>
    </source>
</evidence>
<name>A0ABP4X9Z9_9MICO</name>
<accession>A0ABP4X9Z9</accession>
<comment type="caution">
    <text evidence="2">The sequence shown here is derived from an EMBL/GenBank/DDBJ whole genome shotgun (WGS) entry which is preliminary data.</text>
</comment>
<dbReference type="Gene3D" id="2.60.120.10">
    <property type="entry name" value="Jelly Rolls"/>
    <property type="match status" value="1"/>
</dbReference>
<reference evidence="3" key="1">
    <citation type="journal article" date="2019" name="Int. J. Syst. Evol. Microbiol.">
        <title>The Global Catalogue of Microorganisms (GCM) 10K type strain sequencing project: providing services to taxonomists for standard genome sequencing and annotation.</title>
        <authorList>
            <consortium name="The Broad Institute Genomics Platform"/>
            <consortium name="The Broad Institute Genome Sequencing Center for Infectious Disease"/>
            <person name="Wu L."/>
            <person name="Ma J."/>
        </authorList>
    </citation>
    <scope>NUCLEOTIDE SEQUENCE [LARGE SCALE GENOMIC DNA]</scope>
    <source>
        <strain evidence="3">JCM 15591</strain>
    </source>
</reference>
<dbReference type="InterPro" id="IPR014710">
    <property type="entry name" value="RmlC-like_jellyroll"/>
</dbReference>
<dbReference type="RefSeq" id="WP_344068624.1">
    <property type="nucleotide sequence ID" value="NZ_BAAAPN010000102.1"/>
</dbReference>
<dbReference type="PANTHER" id="PTHR37694">
    <property type="entry name" value="SLR8022 PROTEIN"/>
    <property type="match status" value="1"/>
</dbReference>
<evidence type="ECO:0008006" key="4">
    <source>
        <dbReference type="Google" id="ProtNLM"/>
    </source>
</evidence>
<organism evidence="2 3">
    <name type="scientific">Nostocoides vanveenii</name>
    <dbReference type="NCBI Taxonomy" id="330835"/>
    <lineage>
        <taxon>Bacteria</taxon>
        <taxon>Bacillati</taxon>
        <taxon>Actinomycetota</taxon>
        <taxon>Actinomycetes</taxon>
        <taxon>Micrococcales</taxon>
        <taxon>Intrasporangiaceae</taxon>
        <taxon>Nostocoides</taxon>
    </lineage>
</organism>
<dbReference type="InterPro" id="IPR011051">
    <property type="entry name" value="RmlC_Cupin_sf"/>
</dbReference>
<dbReference type="EMBL" id="BAAAPN010000102">
    <property type="protein sequence ID" value="GAA1774658.1"/>
    <property type="molecule type" value="Genomic_DNA"/>
</dbReference>
<keyword evidence="3" id="KW-1185">Reference proteome</keyword>
<sequence>MTAERVSIGSSAPEPLAPWQEPAPGEGSGLHELTALGDALVARAHADARGKAAHLVVKTPLLRATVIALTAGSGLPEHNSPPAATLQSLRGQAVLRSDIDRWELTTGSLVPIPPERHAVDAVSDCVLLLTVAAG</sequence>
<dbReference type="SUPFAM" id="SSF51182">
    <property type="entry name" value="RmlC-like cupins"/>
    <property type="match status" value="1"/>
</dbReference>
<gene>
    <name evidence="2" type="ORF">GCM10009810_34500</name>
</gene>
<evidence type="ECO:0000313" key="2">
    <source>
        <dbReference type="EMBL" id="GAA1774658.1"/>
    </source>
</evidence>